<gene>
    <name evidence="7" type="ORF">AB433_09360</name>
</gene>
<organism evidence="7 8">
    <name type="scientific">Croceicoccus naphthovorans</name>
    <dbReference type="NCBI Taxonomy" id="1348774"/>
    <lineage>
        <taxon>Bacteria</taxon>
        <taxon>Pseudomonadati</taxon>
        <taxon>Pseudomonadota</taxon>
        <taxon>Alphaproteobacteria</taxon>
        <taxon>Sphingomonadales</taxon>
        <taxon>Erythrobacteraceae</taxon>
        <taxon>Croceicoccus</taxon>
    </lineage>
</organism>
<dbReference type="InterPro" id="IPR013686">
    <property type="entry name" value="Polypept-transport_assoc_ShlB"/>
</dbReference>
<dbReference type="GO" id="GO:0008320">
    <property type="term" value="F:protein transmembrane transporter activity"/>
    <property type="evidence" value="ECO:0007669"/>
    <property type="project" value="TreeGrafter"/>
</dbReference>
<feature type="domain" description="Polypeptide-transport-associated ShlB-type" evidence="6">
    <location>
        <begin position="74"/>
        <end position="147"/>
    </location>
</feature>
<keyword evidence="2" id="KW-0812">Transmembrane</keyword>
<dbReference type="InterPro" id="IPR005565">
    <property type="entry name" value="Hemolysn_activator_HlyB_C"/>
</dbReference>
<reference evidence="7 8" key="1">
    <citation type="submission" date="2015-06" db="EMBL/GenBank/DDBJ databases">
        <authorList>
            <person name="Zeng Y."/>
            <person name="Huang Y."/>
        </authorList>
    </citation>
    <scope>NUCLEOTIDE SEQUENCE [LARGE SCALE GENOMIC DNA]</scope>
    <source>
        <strain evidence="7 8">PQ-2</strain>
    </source>
</reference>
<dbReference type="STRING" id="1348774.AB433_09360"/>
<sequence>MRGLGALLLAGVAFAPAVAIAQDVPAGALPSREELEQGVTQGALNSLNNTAVAPDDIQRAPCPLAAPEFADITFTLGSVTFTGMEGFPADLDLSPAWSGMVGQTMRVAAVCDIRDRAATILRGKGYLAAVQVPPQTIEDGNLRLDVLAARITRLQIKGDAGPNEEILLRYLTPLTEQPVFNSQEAERTLLLTRDLPGIDSRLVLRPVEGSPGELIGEVAVRRVPFTADALVQNYNAKSTGPWSILARTRFAGMTGWGDATTLSMVWSGDFEEQMVFQASHEFRIGSDGLRVAADVTYAETDPTIGGANPFHSTTLAGTIREDYPIIRSRARNLFFGGGLDIVNQDVEFGDITLTEDRLRVAWLRADYAMIDMASANGRGGYNALEPKFGLSAGVELRQGLDILGASTDCAKNFDLCAGPDGSFTSRVDGDPTAFVLRADASVSYRPTRAITLAFQPRAQWSPHALLSYEELAGGNYTIGRGYDPGSAIGDSAVGFRSELRYGSAWPSIAGGRAVQPYAFFDAGWFWNEDTGLEDTNPQKLYSVGGGIRANLMDRFRLDAALGVPLKDTLYDPDAKGDWRALVSLSMQLAQ</sequence>
<evidence type="ECO:0000259" key="5">
    <source>
        <dbReference type="Pfam" id="PF03865"/>
    </source>
</evidence>
<evidence type="ECO:0000259" key="6">
    <source>
        <dbReference type="Pfam" id="PF08479"/>
    </source>
</evidence>
<dbReference type="Gene3D" id="2.40.160.50">
    <property type="entry name" value="membrane protein fhac: a member of the omp85/tpsb transporter family"/>
    <property type="match status" value="1"/>
</dbReference>
<keyword evidence="4" id="KW-0732">Signal</keyword>
<evidence type="ECO:0000256" key="4">
    <source>
        <dbReference type="SAM" id="SignalP"/>
    </source>
</evidence>
<dbReference type="PATRIC" id="fig|1348774.3.peg.1964"/>
<dbReference type="InterPro" id="IPR051544">
    <property type="entry name" value="TPS_OM_transporter"/>
</dbReference>
<keyword evidence="1" id="KW-0472">Membrane</keyword>
<dbReference type="Pfam" id="PF08479">
    <property type="entry name" value="POTRA_2"/>
    <property type="match status" value="1"/>
</dbReference>
<keyword evidence="3" id="KW-0998">Cell outer membrane</keyword>
<accession>A0A0G3XML0</accession>
<dbReference type="AlphaFoldDB" id="A0A0G3XML0"/>
<dbReference type="PANTHER" id="PTHR34597">
    <property type="entry name" value="SLR1661 PROTEIN"/>
    <property type="match status" value="1"/>
</dbReference>
<dbReference type="KEGG" id="cna:AB433_09360"/>
<evidence type="ECO:0000313" key="7">
    <source>
        <dbReference type="EMBL" id="AKM11703.1"/>
    </source>
</evidence>
<evidence type="ECO:0000256" key="2">
    <source>
        <dbReference type="ARBA" id="ARBA00022692"/>
    </source>
</evidence>
<feature type="chain" id="PRO_5002562973" description="Hemin transporter" evidence="4">
    <location>
        <begin position="22"/>
        <end position="590"/>
    </location>
</feature>
<dbReference type="GO" id="GO:0098046">
    <property type="term" value="C:type V protein secretion system complex"/>
    <property type="evidence" value="ECO:0007669"/>
    <property type="project" value="TreeGrafter"/>
</dbReference>
<dbReference type="GO" id="GO:0046819">
    <property type="term" value="P:protein secretion by the type V secretion system"/>
    <property type="evidence" value="ECO:0007669"/>
    <property type="project" value="TreeGrafter"/>
</dbReference>
<evidence type="ECO:0000256" key="3">
    <source>
        <dbReference type="ARBA" id="ARBA00023237"/>
    </source>
</evidence>
<feature type="signal peptide" evidence="4">
    <location>
        <begin position="1"/>
        <end position="21"/>
    </location>
</feature>
<dbReference type="EMBL" id="CP011770">
    <property type="protein sequence ID" value="AKM11703.1"/>
    <property type="molecule type" value="Genomic_DNA"/>
</dbReference>
<protein>
    <recommendedName>
        <fullName evidence="9">Hemin transporter</fullName>
    </recommendedName>
</protein>
<keyword evidence="1" id="KW-1134">Transmembrane beta strand</keyword>
<evidence type="ECO:0008006" key="9">
    <source>
        <dbReference type="Google" id="ProtNLM"/>
    </source>
</evidence>
<keyword evidence="8" id="KW-1185">Reference proteome</keyword>
<dbReference type="Gene3D" id="3.10.20.310">
    <property type="entry name" value="membrane protein fhac"/>
    <property type="match status" value="1"/>
</dbReference>
<dbReference type="Proteomes" id="UP000035287">
    <property type="component" value="Chromosome"/>
</dbReference>
<dbReference type="PANTHER" id="PTHR34597:SF6">
    <property type="entry name" value="BLR6126 PROTEIN"/>
    <property type="match status" value="1"/>
</dbReference>
<proteinExistence type="predicted"/>
<feature type="domain" description="Haemolysin activator HlyB C-terminal" evidence="5">
    <location>
        <begin position="383"/>
        <end position="548"/>
    </location>
</feature>
<dbReference type="Pfam" id="PF03865">
    <property type="entry name" value="ShlB"/>
    <property type="match status" value="1"/>
</dbReference>
<evidence type="ECO:0000256" key="1">
    <source>
        <dbReference type="ARBA" id="ARBA00022452"/>
    </source>
</evidence>
<evidence type="ECO:0000313" key="8">
    <source>
        <dbReference type="Proteomes" id="UP000035287"/>
    </source>
</evidence>
<name>A0A0G3XML0_9SPHN</name>